<accession>A0A7S3P3F3</accession>
<protein>
    <recommendedName>
        <fullName evidence="7">TLC domain-containing protein</fullName>
    </recommendedName>
</protein>
<evidence type="ECO:0000256" key="1">
    <source>
        <dbReference type="ARBA" id="ARBA00004141"/>
    </source>
</evidence>
<dbReference type="PANTHER" id="PTHR13439">
    <property type="entry name" value="CT120 PROTEIN"/>
    <property type="match status" value="1"/>
</dbReference>
<dbReference type="PANTHER" id="PTHR13439:SF0">
    <property type="entry name" value="TOPOISOMERASE I DAMAGE AFFECTED PROTEIN 4"/>
    <property type="match status" value="1"/>
</dbReference>
<feature type="transmembrane region" description="Helical" evidence="6">
    <location>
        <begin position="264"/>
        <end position="285"/>
    </location>
</feature>
<dbReference type="GO" id="GO:0055088">
    <property type="term" value="P:lipid homeostasis"/>
    <property type="evidence" value="ECO:0007669"/>
    <property type="project" value="TreeGrafter"/>
</dbReference>
<proteinExistence type="predicted"/>
<name>A0A7S3P3F3_9STRA</name>
<reference evidence="8" key="1">
    <citation type="submission" date="2021-01" db="EMBL/GenBank/DDBJ databases">
        <authorList>
            <person name="Corre E."/>
            <person name="Pelletier E."/>
            <person name="Niang G."/>
            <person name="Scheremetjew M."/>
            <person name="Finn R."/>
            <person name="Kale V."/>
            <person name="Holt S."/>
            <person name="Cochrane G."/>
            <person name="Meng A."/>
            <person name="Brown T."/>
            <person name="Cohen L."/>
        </authorList>
    </citation>
    <scope>NUCLEOTIDE SEQUENCE</scope>
    <source>
        <strain evidence="8">CCMP127</strain>
    </source>
</reference>
<evidence type="ECO:0000313" key="8">
    <source>
        <dbReference type="EMBL" id="CAE0401978.1"/>
    </source>
</evidence>
<organism evidence="8">
    <name type="scientific">Amphora coffeiformis</name>
    <dbReference type="NCBI Taxonomy" id="265554"/>
    <lineage>
        <taxon>Eukaryota</taxon>
        <taxon>Sar</taxon>
        <taxon>Stramenopiles</taxon>
        <taxon>Ochrophyta</taxon>
        <taxon>Bacillariophyta</taxon>
        <taxon>Bacillariophyceae</taxon>
        <taxon>Bacillariophycidae</taxon>
        <taxon>Thalassiophysales</taxon>
        <taxon>Catenulaceae</taxon>
        <taxon>Amphora</taxon>
    </lineage>
</organism>
<evidence type="ECO:0000259" key="7">
    <source>
        <dbReference type="Pfam" id="PF03798"/>
    </source>
</evidence>
<evidence type="ECO:0000256" key="5">
    <source>
        <dbReference type="SAM" id="MobiDB-lite"/>
    </source>
</evidence>
<feature type="transmembrane region" description="Helical" evidence="6">
    <location>
        <begin position="305"/>
        <end position="328"/>
    </location>
</feature>
<keyword evidence="3 6" id="KW-1133">Transmembrane helix</keyword>
<feature type="transmembrane region" description="Helical" evidence="6">
    <location>
        <begin position="129"/>
        <end position="148"/>
    </location>
</feature>
<feature type="region of interest" description="Disordered" evidence="5">
    <location>
        <begin position="1"/>
        <end position="88"/>
    </location>
</feature>
<evidence type="ECO:0000256" key="6">
    <source>
        <dbReference type="SAM" id="Phobius"/>
    </source>
</evidence>
<evidence type="ECO:0000256" key="2">
    <source>
        <dbReference type="ARBA" id="ARBA00022692"/>
    </source>
</evidence>
<evidence type="ECO:0000256" key="4">
    <source>
        <dbReference type="ARBA" id="ARBA00023136"/>
    </source>
</evidence>
<dbReference type="GO" id="GO:0016020">
    <property type="term" value="C:membrane"/>
    <property type="evidence" value="ECO:0007669"/>
    <property type="project" value="UniProtKB-SubCell"/>
</dbReference>
<keyword evidence="2 6" id="KW-0812">Transmembrane</keyword>
<gene>
    <name evidence="8" type="ORF">ACOF00016_LOCUS274</name>
</gene>
<feature type="compositionally biased region" description="Polar residues" evidence="5">
    <location>
        <begin position="1"/>
        <end position="12"/>
    </location>
</feature>
<dbReference type="Pfam" id="PF03798">
    <property type="entry name" value="TRAM_LAG1_CLN8"/>
    <property type="match status" value="1"/>
</dbReference>
<dbReference type="GO" id="GO:0005783">
    <property type="term" value="C:endoplasmic reticulum"/>
    <property type="evidence" value="ECO:0007669"/>
    <property type="project" value="TreeGrafter"/>
</dbReference>
<dbReference type="AlphaFoldDB" id="A0A7S3P3F3"/>
<feature type="compositionally biased region" description="Low complexity" evidence="5">
    <location>
        <begin position="13"/>
        <end position="26"/>
    </location>
</feature>
<comment type="subcellular location">
    <subcellularLocation>
        <location evidence="1">Membrane</location>
        <topology evidence="1">Multi-pass membrane protein</topology>
    </subcellularLocation>
</comment>
<feature type="compositionally biased region" description="Basic residues" evidence="5">
    <location>
        <begin position="75"/>
        <end position="88"/>
    </location>
</feature>
<feature type="transmembrane region" description="Helical" evidence="6">
    <location>
        <begin position="168"/>
        <end position="188"/>
    </location>
</feature>
<evidence type="ECO:0000256" key="3">
    <source>
        <dbReference type="ARBA" id="ARBA00022989"/>
    </source>
</evidence>
<feature type="domain" description="TLC" evidence="7">
    <location>
        <begin position="143"/>
        <end position="328"/>
    </location>
</feature>
<dbReference type="InterPro" id="IPR050846">
    <property type="entry name" value="TLCD"/>
</dbReference>
<dbReference type="InterPro" id="IPR006634">
    <property type="entry name" value="TLC-dom"/>
</dbReference>
<sequence>MDVVKSQRSILQRSTSNTGSSSATTSRRGRSLHTKAIMTPQHQDKPIDNDGNSSSPAQPEEEGATDKLRGGPFQRLRRRRRHSAPARTRRKRLLVEDHYRVELTETKQRVVLPGVPKHDDDWITDSHDFFNLIVLIPVVALNVINWNWEMILSMPKNRSVEDAWTGDFFDLFFGVTVLYFLIDLMWVIIIPSCVKSPWTIIQHHVAAMIYILIPHFHPEFRCYMGACMMVEINTWLLIARRVFNKQGFPPWILKLSFVSIRVKLISIFFYLTWISIRCLLYPYLLWPLCTAWLKHSAKVGTKFNIVMLCVPLHACFCVLNLKWTYDLLMSKIRYWRRRGNWKEASKGL</sequence>
<dbReference type="EMBL" id="HBIM01000308">
    <property type="protein sequence ID" value="CAE0401978.1"/>
    <property type="molecule type" value="Transcribed_RNA"/>
</dbReference>
<keyword evidence="4 6" id="KW-0472">Membrane</keyword>